<accession>A0A9X0XEE8</accession>
<feature type="compositionally biased region" description="Polar residues" evidence="1">
    <location>
        <begin position="1"/>
        <end position="13"/>
    </location>
</feature>
<organism evidence="2 3">
    <name type="scientific">Aquariibacter lacus</name>
    <dbReference type="NCBI Taxonomy" id="2801332"/>
    <lineage>
        <taxon>Bacteria</taxon>
        <taxon>Pseudomonadati</taxon>
        <taxon>Pseudomonadota</taxon>
        <taxon>Betaproteobacteria</taxon>
        <taxon>Burkholderiales</taxon>
        <taxon>Sphaerotilaceae</taxon>
        <taxon>Aquariibacter</taxon>
    </lineage>
</organism>
<dbReference type="EMBL" id="JAERRA010000002">
    <property type="protein sequence ID" value="MBL0720430.1"/>
    <property type="molecule type" value="Genomic_DNA"/>
</dbReference>
<name>A0A9X0XEE8_9BURK</name>
<proteinExistence type="predicted"/>
<evidence type="ECO:0000256" key="1">
    <source>
        <dbReference type="SAM" id="MobiDB-lite"/>
    </source>
</evidence>
<evidence type="ECO:0000313" key="3">
    <source>
        <dbReference type="Proteomes" id="UP000643207"/>
    </source>
</evidence>
<dbReference type="Proteomes" id="UP000643207">
    <property type="component" value="Unassembled WGS sequence"/>
</dbReference>
<dbReference type="RefSeq" id="WP_201826864.1">
    <property type="nucleotide sequence ID" value="NZ_JAERRA010000002.1"/>
</dbReference>
<dbReference type="AlphaFoldDB" id="A0A9X0XEE8"/>
<protein>
    <submittedName>
        <fullName evidence="2">Uncharacterized protein</fullName>
    </submittedName>
</protein>
<feature type="region of interest" description="Disordered" evidence="1">
    <location>
        <begin position="1"/>
        <end position="56"/>
    </location>
</feature>
<reference evidence="2 3" key="1">
    <citation type="submission" date="2021-01" db="EMBL/GenBank/DDBJ databases">
        <title>Piscinibacter sp. Jin2 Genome sequencing and assembly.</title>
        <authorList>
            <person name="Kim I."/>
        </authorList>
    </citation>
    <scope>NUCLEOTIDE SEQUENCE [LARGE SCALE GENOMIC DNA]</scope>
    <source>
        <strain evidence="2 3">Jin2</strain>
    </source>
</reference>
<keyword evidence="3" id="KW-1185">Reference proteome</keyword>
<sequence length="56" mass="5857">MSNEPLKNPSQGPAIQAPDKSAPGDGSKTQVKPQDNVPVKNPAEQHPNAAKDAVKK</sequence>
<comment type="caution">
    <text evidence="2">The sequence shown here is derived from an EMBL/GenBank/DDBJ whole genome shotgun (WGS) entry which is preliminary data.</text>
</comment>
<evidence type="ECO:0000313" key="2">
    <source>
        <dbReference type="EMBL" id="MBL0720430.1"/>
    </source>
</evidence>
<gene>
    <name evidence="2" type="ORF">JI742_11075</name>
</gene>